<evidence type="ECO:0000313" key="2">
    <source>
        <dbReference type="EMBL" id="MFC6084770.1"/>
    </source>
</evidence>
<dbReference type="SUPFAM" id="SSF54427">
    <property type="entry name" value="NTF2-like"/>
    <property type="match status" value="1"/>
</dbReference>
<comment type="caution">
    <text evidence="2">The sequence shown here is derived from an EMBL/GenBank/DDBJ whole genome shotgun (WGS) entry which is preliminary data.</text>
</comment>
<dbReference type="Proteomes" id="UP001596137">
    <property type="component" value="Unassembled WGS sequence"/>
</dbReference>
<dbReference type="Gene3D" id="3.10.450.50">
    <property type="match status" value="1"/>
</dbReference>
<proteinExistence type="predicted"/>
<gene>
    <name evidence="2" type="ORF">ACFP1K_26660</name>
</gene>
<feature type="domain" description="SnoaL-like" evidence="1">
    <location>
        <begin position="16"/>
        <end position="105"/>
    </location>
</feature>
<dbReference type="InterPro" id="IPR032710">
    <property type="entry name" value="NTF2-like_dom_sf"/>
</dbReference>
<dbReference type="Pfam" id="PF12680">
    <property type="entry name" value="SnoaL_2"/>
    <property type="match status" value="1"/>
</dbReference>
<name>A0ABW1NPI4_9ACTN</name>
<dbReference type="InterPro" id="IPR037401">
    <property type="entry name" value="SnoaL-like"/>
</dbReference>
<accession>A0ABW1NPI4</accession>
<evidence type="ECO:0000313" key="3">
    <source>
        <dbReference type="Proteomes" id="UP001596137"/>
    </source>
</evidence>
<sequence length="117" mass="12570">MPHNQAIALDALPAPVTAYLTAHRHHDTTAQLRLFTPGATVTDDGHTHTGTAAITAWMNRTAAAYTYTITPTAAEHTGDDRCTVTQHLTGDFPGGAADLRFHFTLTADLIDHLVIEP</sequence>
<keyword evidence="3" id="KW-1185">Reference proteome</keyword>
<dbReference type="EMBL" id="JBHSRF010000048">
    <property type="protein sequence ID" value="MFC6084770.1"/>
    <property type="molecule type" value="Genomic_DNA"/>
</dbReference>
<organism evidence="2 3">
    <name type="scientific">Sphaerisporangium aureirubrum</name>
    <dbReference type="NCBI Taxonomy" id="1544736"/>
    <lineage>
        <taxon>Bacteria</taxon>
        <taxon>Bacillati</taxon>
        <taxon>Actinomycetota</taxon>
        <taxon>Actinomycetes</taxon>
        <taxon>Streptosporangiales</taxon>
        <taxon>Streptosporangiaceae</taxon>
        <taxon>Sphaerisporangium</taxon>
    </lineage>
</organism>
<reference evidence="3" key="1">
    <citation type="journal article" date="2019" name="Int. J. Syst. Evol. Microbiol.">
        <title>The Global Catalogue of Microorganisms (GCM) 10K type strain sequencing project: providing services to taxonomists for standard genome sequencing and annotation.</title>
        <authorList>
            <consortium name="The Broad Institute Genomics Platform"/>
            <consortium name="The Broad Institute Genome Sequencing Center for Infectious Disease"/>
            <person name="Wu L."/>
            <person name="Ma J."/>
        </authorList>
    </citation>
    <scope>NUCLEOTIDE SEQUENCE [LARGE SCALE GENOMIC DNA]</scope>
    <source>
        <strain evidence="3">JCM 30346</strain>
    </source>
</reference>
<protein>
    <submittedName>
        <fullName evidence="2">Nuclear transport factor 2 family protein</fullName>
    </submittedName>
</protein>
<evidence type="ECO:0000259" key="1">
    <source>
        <dbReference type="Pfam" id="PF12680"/>
    </source>
</evidence>
<dbReference type="RefSeq" id="WP_380758178.1">
    <property type="nucleotide sequence ID" value="NZ_JBHSRF010000048.1"/>
</dbReference>